<evidence type="ECO:0000256" key="2">
    <source>
        <dbReference type="ARBA" id="ARBA00022475"/>
    </source>
</evidence>
<name>A0A0R2QG14_9ACTN</name>
<evidence type="ECO:0000256" key="6">
    <source>
        <dbReference type="ARBA" id="ARBA00023136"/>
    </source>
</evidence>
<keyword evidence="2" id="KW-1003">Cell membrane</keyword>
<sequence>MIDLNGYLIVGGCAAVVTATTTPIVAYVARRQGWMAEPDERRSHPVATPDVGGIAFFIGLLASLGLASQMDRFSGLFQSNSELIGVLIAAVVIFVLGIFDDIREVSAPMKVTGVVVAALALVAFGVTMFFFRVPFLDVFILPNDWIPLFTVFWLLGMTQSINLIDGLDGLAGGIVAIAAGSFFVYSKHLGDVGLLSEPNIGPLISIITLGICLGFLPFNFNPARIFMGDSGALMLGLLMAVSTSVVGGRADPQSQDFTGQTYFFIAPLFIPLLILGVPIIDVVFAIFRRTLSGQGLATADRGHLHHRLIALGHGPRRAVVILWAWTGLFSAFALYPALTNKSPNLWLVLGAALLLTGFSIYHPRLVRHSESASAE</sequence>
<feature type="binding site" evidence="7">
    <location>
        <position position="162"/>
    </location>
    <ligand>
        <name>Mg(2+)</name>
        <dbReference type="ChEBI" id="CHEBI:18420"/>
    </ligand>
</feature>
<dbReference type="GO" id="GO:0016780">
    <property type="term" value="F:phosphotransferase activity, for other substituted phosphate groups"/>
    <property type="evidence" value="ECO:0007669"/>
    <property type="project" value="InterPro"/>
</dbReference>
<feature type="transmembrane region" description="Helical" evidence="8">
    <location>
        <begin position="200"/>
        <end position="220"/>
    </location>
</feature>
<feature type="transmembrane region" description="Helical" evidence="8">
    <location>
        <begin position="262"/>
        <end position="287"/>
    </location>
</feature>
<evidence type="ECO:0000313" key="10">
    <source>
        <dbReference type="Proteomes" id="UP000051017"/>
    </source>
</evidence>
<evidence type="ECO:0000256" key="8">
    <source>
        <dbReference type="SAM" id="Phobius"/>
    </source>
</evidence>
<dbReference type="EMBL" id="LIBJ01000026">
    <property type="protein sequence ID" value="KRO49256.1"/>
    <property type="molecule type" value="Genomic_DNA"/>
</dbReference>
<evidence type="ECO:0000256" key="5">
    <source>
        <dbReference type="ARBA" id="ARBA00022989"/>
    </source>
</evidence>
<feature type="transmembrane region" description="Helical" evidence="8">
    <location>
        <begin position="111"/>
        <end position="133"/>
    </location>
</feature>
<comment type="cofactor">
    <cofactor evidence="7">
        <name>Mg(2+)</name>
        <dbReference type="ChEBI" id="CHEBI:18420"/>
    </cofactor>
</comment>
<dbReference type="GO" id="GO:0046872">
    <property type="term" value="F:metal ion binding"/>
    <property type="evidence" value="ECO:0007669"/>
    <property type="project" value="UniProtKB-KW"/>
</dbReference>
<dbReference type="GO" id="GO:0009103">
    <property type="term" value="P:lipopolysaccharide biosynthetic process"/>
    <property type="evidence" value="ECO:0007669"/>
    <property type="project" value="TreeGrafter"/>
</dbReference>
<dbReference type="PANTHER" id="PTHR22926:SF3">
    <property type="entry name" value="UNDECAPRENYL-PHOSPHATE ALPHA-N-ACETYLGLUCOSAMINYL 1-PHOSPHATE TRANSFERASE"/>
    <property type="match status" value="1"/>
</dbReference>
<gene>
    <name evidence="9" type="ORF">ABR75_02595</name>
</gene>
<evidence type="ECO:0000256" key="3">
    <source>
        <dbReference type="ARBA" id="ARBA00022679"/>
    </source>
</evidence>
<feature type="transmembrane region" description="Helical" evidence="8">
    <location>
        <begin position="232"/>
        <end position="250"/>
    </location>
</feature>
<feature type="transmembrane region" description="Helical" evidence="8">
    <location>
        <begin position="170"/>
        <end position="188"/>
    </location>
</feature>
<evidence type="ECO:0000313" key="9">
    <source>
        <dbReference type="EMBL" id="KRO49256.1"/>
    </source>
</evidence>
<feature type="transmembrane region" description="Helical" evidence="8">
    <location>
        <begin position="6"/>
        <end position="29"/>
    </location>
</feature>
<dbReference type="CDD" id="cd06853">
    <property type="entry name" value="GT_WecA_like"/>
    <property type="match status" value="1"/>
</dbReference>
<dbReference type="Proteomes" id="UP000051017">
    <property type="component" value="Unassembled WGS sequence"/>
</dbReference>
<feature type="transmembrane region" description="Helical" evidence="8">
    <location>
        <begin position="82"/>
        <end position="99"/>
    </location>
</feature>
<proteinExistence type="predicted"/>
<dbReference type="GO" id="GO:0044038">
    <property type="term" value="P:cell wall macromolecule biosynthetic process"/>
    <property type="evidence" value="ECO:0007669"/>
    <property type="project" value="TreeGrafter"/>
</dbReference>
<feature type="transmembrane region" description="Helical" evidence="8">
    <location>
        <begin position="50"/>
        <end position="70"/>
    </location>
</feature>
<dbReference type="GO" id="GO:0005886">
    <property type="term" value="C:plasma membrane"/>
    <property type="evidence" value="ECO:0007669"/>
    <property type="project" value="UniProtKB-SubCell"/>
</dbReference>
<evidence type="ECO:0000256" key="7">
    <source>
        <dbReference type="PIRSR" id="PIRSR600715-1"/>
    </source>
</evidence>
<protein>
    <submittedName>
        <fullName evidence="9">UDP-N-acetylglucosamine--UDP-phosphate N-acetylglucosamine-1-phosphate transferase</fullName>
    </submittedName>
</protein>
<keyword evidence="7" id="KW-0479">Metal-binding</keyword>
<comment type="subcellular location">
    <subcellularLocation>
        <location evidence="1">Cell membrane</location>
        <topology evidence="1">Multi-pass membrane protein</topology>
    </subcellularLocation>
</comment>
<dbReference type="AlphaFoldDB" id="A0A0R2QG14"/>
<evidence type="ECO:0000256" key="1">
    <source>
        <dbReference type="ARBA" id="ARBA00004651"/>
    </source>
</evidence>
<dbReference type="GO" id="GO:0071555">
    <property type="term" value="P:cell wall organization"/>
    <property type="evidence" value="ECO:0007669"/>
    <property type="project" value="TreeGrafter"/>
</dbReference>
<keyword evidence="4 8" id="KW-0812">Transmembrane</keyword>
<feature type="transmembrane region" description="Helical" evidence="8">
    <location>
        <begin position="318"/>
        <end position="338"/>
    </location>
</feature>
<dbReference type="InterPro" id="IPR000715">
    <property type="entry name" value="Glycosyl_transferase_4"/>
</dbReference>
<dbReference type="Pfam" id="PF00953">
    <property type="entry name" value="Glycos_transf_4"/>
    <property type="match status" value="1"/>
</dbReference>
<accession>A0A0R2QG14</accession>
<comment type="caution">
    <text evidence="9">The sequence shown here is derived from an EMBL/GenBank/DDBJ whole genome shotgun (WGS) entry which is preliminary data.</text>
</comment>
<dbReference type="PANTHER" id="PTHR22926">
    <property type="entry name" value="PHOSPHO-N-ACETYLMURAMOYL-PENTAPEPTIDE-TRANSFERASE"/>
    <property type="match status" value="1"/>
</dbReference>
<keyword evidence="7" id="KW-0460">Magnesium</keyword>
<keyword evidence="3 9" id="KW-0808">Transferase</keyword>
<keyword evidence="5 8" id="KW-1133">Transmembrane helix</keyword>
<organism evidence="9 10">
    <name type="scientific">Acidimicrobiia bacterium BACL6 MAG-120924-bin43</name>
    <dbReference type="NCBI Taxonomy" id="1655583"/>
    <lineage>
        <taxon>Bacteria</taxon>
        <taxon>Bacillati</taxon>
        <taxon>Actinomycetota</taxon>
        <taxon>Acidimicrobiia</taxon>
        <taxon>acIV cluster</taxon>
    </lineage>
</organism>
<feature type="transmembrane region" description="Helical" evidence="8">
    <location>
        <begin position="145"/>
        <end position="163"/>
    </location>
</feature>
<feature type="transmembrane region" description="Helical" evidence="8">
    <location>
        <begin position="344"/>
        <end position="361"/>
    </location>
</feature>
<feature type="binding site" evidence="7">
    <location>
        <position position="229"/>
    </location>
    <ligand>
        <name>Mg(2+)</name>
        <dbReference type="ChEBI" id="CHEBI:18420"/>
    </ligand>
</feature>
<keyword evidence="6 8" id="KW-0472">Membrane</keyword>
<evidence type="ECO:0000256" key="4">
    <source>
        <dbReference type="ARBA" id="ARBA00022692"/>
    </source>
</evidence>
<reference evidence="9 10" key="1">
    <citation type="submission" date="2015-10" db="EMBL/GenBank/DDBJ databases">
        <title>Metagenome-Assembled Genomes uncover a global brackish microbiome.</title>
        <authorList>
            <person name="Hugerth L.W."/>
            <person name="Larsson J."/>
            <person name="Alneberg J."/>
            <person name="Lindh M.V."/>
            <person name="Legrand C."/>
            <person name="Pinhassi J."/>
            <person name="Andersson A.F."/>
        </authorList>
    </citation>
    <scope>NUCLEOTIDE SEQUENCE [LARGE SCALE GENOMIC DNA]</scope>
    <source>
        <strain evidence="9">BACL6 MAG-120924-bin43</strain>
    </source>
</reference>